<dbReference type="OrthoDB" id="198399at2"/>
<dbReference type="Proteomes" id="UP000199589">
    <property type="component" value="Unassembled WGS sequence"/>
</dbReference>
<dbReference type="EMBL" id="FOSJ01000011">
    <property type="protein sequence ID" value="SFK12796.1"/>
    <property type="molecule type" value="Genomic_DNA"/>
</dbReference>
<evidence type="ECO:0000313" key="3">
    <source>
        <dbReference type="EMBL" id="SFK12796.1"/>
    </source>
</evidence>
<organism evidence="3 4">
    <name type="scientific">Marinilactibacillus piezotolerans</name>
    <dbReference type="NCBI Taxonomy" id="258723"/>
    <lineage>
        <taxon>Bacteria</taxon>
        <taxon>Bacillati</taxon>
        <taxon>Bacillota</taxon>
        <taxon>Bacilli</taxon>
        <taxon>Lactobacillales</taxon>
        <taxon>Carnobacteriaceae</taxon>
        <taxon>Marinilactibacillus</taxon>
    </lineage>
</organism>
<feature type="transmembrane region" description="Helical" evidence="1">
    <location>
        <begin position="84"/>
        <end position="101"/>
    </location>
</feature>
<dbReference type="Gene3D" id="2.30.42.10">
    <property type="match status" value="1"/>
</dbReference>
<dbReference type="RefSeq" id="WP_072694228.1">
    <property type="nucleotide sequence ID" value="NZ_FOSJ01000011.1"/>
</dbReference>
<feature type="transmembrane region" description="Helical" evidence="1">
    <location>
        <begin position="188"/>
        <end position="206"/>
    </location>
</feature>
<feature type="transmembrane region" description="Helical" evidence="1">
    <location>
        <begin position="254"/>
        <end position="272"/>
    </location>
</feature>
<dbReference type="STRING" id="258723.GCA_900169305_01991"/>
<keyword evidence="4" id="KW-1185">Reference proteome</keyword>
<feature type="domain" description="PDZ" evidence="2">
    <location>
        <begin position="281"/>
        <end position="370"/>
    </location>
</feature>
<keyword evidence="1" id="KW-0812">Transmembrane</keyword>
<feature type="transmembrane region" description="Helical" evidence="1">
    <location>
        <begin position="148"/>
        <end position="167"/>
    </location>
</feature>
<dbReference type="SMART" id="SM00228">
    <property type="entry name" value="PDZ"/>
    <property type="match status" value="1"/>
</dbReference>
<gene>
    <name evidence="3" type="ORF">SAMN04488569_101125</name>
</gene>
<dbReference type="SUPFAM" id="SSF50156">
    <property type="entry name" value="PDZ domain-like"/>
    <property type="match status" value="1"/>
</dbReference>
<feature type="transmembrane region" description="Helical" evidence="1">
    <location>
        <begin position="6"/>
        <end position="29"/>
    </location>
</feature>
<feature type="transmembrane region" description="Helical" evidence="1">
    <location>
        <begin position="278"/>
        <end position="295"/>
    </location>
</feature>
<dbReference type="InterPro" id="IPR036034">
    <property type="entry name" value="PDZ_sf"/>
</dbReference>
<feature type="transmembrane region" description="Helical" evidence="1">
    <location>
        <begin position="56"/>
        <end position="78"/>
    </location>
</feature>
<name>A0A1I3X1R9_9LACT</name>
<keyword evidence="1" id="KW-1133">Transmembrane helix</keyword>
<feature type="transmembrane region" description="Helical" evidence="1">
    <location>
        <begin position="226"/>
        <end position="242"/>
    </location>
</feature>
<reference evidence="4" key="1">
    <citation type="submission" date="2016-10" db="EMBL/GenBank/DDBJ databases">
        <authorList>
            <person name="Varghese N."/>
            <person name="Submissions S."/>
        </authorList>
    </citation>
    <scope>NUCLEOTIDE SEQUENCE [LARGE SCALE GENOMIC DNA]</scope>
    <source>
        <strain evidence="4">DSM 16108</strain>
    </source>
</reference>
<dbReference type="AlphaFoldDB" id="A0A1I3X1R9"/>
<feature type="transmembrane region" description="Helical" evidence="1">
    <location>
        <begin position="108"/>
        <end position="128"/>
    </location>
</feature>
<keyword evidence="1" id="KW-0472">Membrane</keyword>
<dbReference type="InterPro" id="IPR001478">
    <property type="entry name" value="PDZ"/>
</dbReference>
<evidence type="ECO:0000313" key="4">
    <source>
        <dbReference type="Proteomes" id="UP000199589"/>
    </source>
</evidence>
<accession>A0A1I3X1R9</accession>
<sequence>MNILQNLLLSIGLFFIQPLFIIGIILVLLSKSRRISYDRKQLRATIYKDNFEIKRFLIWGLLPGLLLSILNVFIGMPITLDWVILYQIVTLLLLGFGYRFIHPIFTFSITSLILLALTYFDLNFSQLFMMPANWFSPLEQGTSVAFELTQVSFIVALLLLLSTILVLHAGDMTKFIPRFLSTKRGKLVATYRMTPLWLVPLFFVIPGEGFRPFFEWWPVFSIGNETYSFFLLPVLMGLRYTVQAQMPSEAKDRLLKDFIGLSIVGIIVFALTFWIKEIAVFGLLLLIVGGFLVLYRHRKREQKWSFRFGPAEQGLRIIAVRPNSPAEKMGLDIGDAILECNNTILHNIEEYNEALFSNRAYCHLRVRRVDGEIILTETSIYEDDPHDLGLITLEEIEVV</sequence>
<evidence type="ECO:0000259" key="2">
    <source>
        <dbReference type="SMART" id="SM00228"/>
    </source>
</evidence>
<evidence type="ECO:0000256" key="1">
    <source>
        <dbReference type="SAM" id="Phobius"/>
    </source>
</evidence>
<proteinExistence type="predicted"/>
<protein>
    <submittedName>
        <fullName evidence="3">PDZ domain-containing protein</fullName>
    </submittedName>
</protein>